<organism evidence="1 2">
    <name type="scientific">Dehalobacter restrictus (strain DSM 9455 / PER-K23)</name>
    <dbReference type="NCBI Taxonomy" id="871738"/>
    <lineage>
        <taxon>Bacteria</taxon>
        <taxon>Bacillati</taxon>
        <taxon>Bacillota</taxon>
        <taxon>Clostridia</taxon>
        <taxon>Eubacteriales</taxon>
        <taxon>Desulfitobacteriaceae</taxon>
        <taxon>Dehalobacter</taxon>
    </lineage>
</organism>
<evidence type="ECO:0000313" key="1">
    <source>
        <dbReference type="EMBL" id="AHF11191.1"/>
    </source>
</evidence>
<dbReference type="Proteomes" id="UP000018934">
    <property type="component" value="Chromosome"/>
</dbReference>
<dbReference type="EMBL" id="CP007033">
    <property type="protein sequence ID" value="AHF11191.1"/>
    <property type="molecule type" value="Genomic_DNA"/>
</dbReference>
<name>A0ABN4C1D8_DEHRP</name>
<accession>A0ABN4C1D8</accession>
<proteinExistence type="predicted"/>
<sequence>MHLPLTSTIFSFNLTTRNAVVRKGTWVRIPPSPPLKIKLHRKMKLILIKKKVGFERAAAPAVPWPDGKVN</sequence>
<gene>
    <name evidence="1" type="ORF">DEHRE_00520</name>
</gene>
<protein>
    <submittedName>
        <fullName evidence="1">Uncharacterized protein</fullName>
    </submittedName>
</protein>
<reference evidence="1 2" key="1">
    <citation type="journal article" date="2013" name="Stand. Genomic Sci.">
        <title>Complete genome sequence of Dehalobacter restrictus PER-K23(T.).</title>
        <authorList>
            <person name="Kruse T."/>
            <person name="Maillard J."/>
            <person name="Goodwin L."/>
            <person name="Woyke T."/>
            <person name="Teshima H."/>
            <person name="Bruce D."/>
            <person name="Detter C."/>
            <person name="Tapia R."/>
            <person name="Han C."/>
            <person name="Huntemann M."/>
            <person name="Wei C.L."/>
            <person name="Han J."/>
            <person name="Chen A."/>
            <person name="Kyrpides N."/>
            <person name="Szeto E."/>
            <person name="Markowitz V."/>
            <person name="Ivanova N."/>
            <person name="Pagani I."/>
            <person name="Pati A."/>
            <person name="Pitluck S."/>
            <person name="Nolan M."/>
            <person name="Holliger C."/>
            <person name="Smidt H."/>
        </authorList>
    </citation>
    <scope>NUCLEOTIDE SEQUENCE [LARGE SCALE GENOMIC DNA]</scope>
    <source>
        <strain evidence="2">DSM 9455</strain>
    </source>
</reference>
<evidence type="ECO:0000313" key="2">
    <source>
        <dbReference type="Proteomes" id="UP000018934"/>
    </source>
</evidence>
<keyword evidence="2" id="KW-1185">Reference proteome</keyword>